<dbReference type="InterPro" id="IPR000253">
    <property type="entry name" value="FHA_dom"/>
</dbReference>
<dbReference type="Gene3D" id="3.30.200.20">
    <property type="entry name" value="Phosphorylase Kinase, domain 1"/>
    <property type="match status" value="1"/>
</dbReference>
<keyword evidence="5" id="KW-0067">ATP-binding</keyword>
<evidence type="ECO:0000256" key="5">
    <source>
        <dbReference type="ARBA" id="ARBA00022840"/>
    </source>
</evidence>
<dbReference type="PROSITE" id="PS50006">
    <property type="entry name" value="FHA_DOMAIN"/>
    <property type="match status" value="1"/>
</dbReference>
<comment type="caution">
    <text evidence="9">The sequence shown here is derived from an EMBL/GenBank/DDBJ whole genome shotgun (WGS) entry which is preliminary data.</text>
</comment>
<keyword evidence="3" id="KW-0547">Nucleotide-binding</keyword>
<evidence type="ECO:0000313" key="10">
    <source>
        <dbReference type="Proteomes" id="UP000775872"/>
    </source>
</evidence>
<sequence>MDDPSVALWLIPHADNTAQDLLHDPVNSGLVDFSDDGQGRFKITFTKKSKIQGRLVSFGRPHERHDIVLPSKGFSSTEHCYFDVNPMSRAIMLHDVSKKRQTGLFHHVPEPEGGYKLSPDELNNPLSIRTCVVLPNQQYTFEIGKMKFLLIAPARSDMELRKFVDTVPKDYKTIRATTYAITETNKGTEGPSNPQTSPRLHSAHATIRHRPDHFLGSGGEAVVYQYLNLQDGNFYACKIISLSKDAPEVPGQGQKANEGYAAALKKRVAEEVTALSKMRHDNVISYNYTQGWDSNHELRIFMPRYETTLREMLPDYDRRTRSDWRLRVDRMISDVGSALKYIHGKGCFHRDIKPDNILANGQSFCVTDFGMARFPTSTGPLPVNRGHTRQYAAPEVLREGRETSAVDIFSFGVMILECLAYLPLVASPGSHDTRGVAERTLDVYPKYRLRLGLEWPEAESMISDRPARRPGASHIYKALLESGGVPMPGNARRGKSGREPRYPSRRLAPERRLGTPGTGEQKPATNARWPMLRRWNRQHSFPIRSPTRMRWSGLRPYRTDPPRSNSRRSNSLRSNSLRRCEHARQEMRNGN</sequence>
<comment type="similarity">
    <text evidence="1">Belongs to the protein kinase superfamily. CAMK Ser/Thr protein kinase family. CHEK2 subfamily.</text>
</comment>
<keyword evidence="2" id="KW-0808">Transferase</keyword>
<evidence type="ECO:0000259" key="7">
    <source>
        <dbReference type="PROSITE" id="PS50006"/>
    </source>
</evidence>
<dbReference type="PROSITE" id="PS50011">
    <property type="entry name" value="PROTEIN_KINASE_DOM"/>
    <property type="match status" value="1"/>
</dbReference>
<reference evidence="9 10" key="2">
    <citation type="submission" date="2021-10" db="EMBL/GenBank/DDBJ databases">
        <authorList>
            <person name="Piombo E."/>
        </authorList>
    </citation>
    <scope>NUCLEOTIDE SEQUENCE [LARGE SCALE GENOMIC DNA]</scope>
</reference>
<evidence type="ECO:0000256" key="2">
    <source>
        <dbReference type="ARBA" id="ARBA00022679"/>
    </source>
</evidence>
<feature type="region of interest" description="Disordered" evidence="6">
    <location>
        <begin position="480"/>
        <end position="533"/>
    </location>
</feature>
<dbReference type="InterPro" id="IPR011009">
    <property type="entry name" value="Kinase-like_dom_sf"/>
</dbReference>
<evidence type="ECO:0000256" key="4">
    <source>
        <dbReference type="ARBA" id="ARBA00022777"/>
    </source>
</evidence>
<evidence type="ECO:0000256" key="3">
    <source>
        <dbReference type="ARBA" id="ARBA00022741"/>
    </source>
</evidence>
<proteinExistence type="inferred from homology"/>
<evidence type="ECO:0008006" key="11">
    <source>
        <dbReference type="Google" id="ProtNLM"/>
    </source>
</evidence>
<dbReference type="Proteomes" id="UP000775872">
    <property type="component" value="Unassembled WGS sequence"/>
</dbReference>
<feature type="compositionally biased region" description="Low complexity" evidence="6">
    <location>
        <begin position="563"/>
        <end position="577"/>
    </location>
</feature>
<dbReference type="GO" id="GO:0005634">
    <property type="term" value="C:nucleus"/>
    <property type="evidence" value="ECO:0007669"/>
    <property type="project" value="TreeGrafter"/>
</dbReference>
<evidence type="ECO:0000256" key="6">
    <source>
        <dbReference type="SAM" id="MobiDB-lite"/>
    </source>
</evidence>
<protein>
    <recommendedName>
        <fullName evidence="11">Protein kinase domain-containing protein</fullName>
    </recommendedName>
</protein>
<dbReference type="Gene3D" id="1.10.510.10">
    <property type="entry name" value="Transferase(Phosphotransferase) domain 1"/>
    <property type="match status" value="1"/>
</dbReference>
<reference evidence="10" key="1">
    <citation type="submission" date="2019-06" db="EMBL/GenBank/DDBJ databases">
        <authorList>
            <person name="Broberg M."/>
        </authorList>
    </citation>
    <scope>NUCLEOTIDE SEQUENCE [LARGE SCALE GENOMIC DNA]</scope>
</reference>
<dbReference type="EMBL" id="CABFOC020000015">
    <property type="protein sequence ID" value="CAH0046793.1"/>
    <property type="molecule type" value="Genomic_DNA"/>
</dbReference>
<keyword evidence="10" id="KW-1185">Reference proteome</keyword>
<dbReference type="OrthoDB" id="4062651at2759"/>
<feature type="region of interest" description="Disordered" evidence="6">
    <location>
        <begin position="551"/>
        <end position="591"/>
    </location>
</feature>
<organism evidence="9 10">
    <name type="scientific">Clonostachys solani</name>
    <dbReference type="NCBI Taxonomy" id="160281"/>
    <lineage>
        <taxon>Eukaryota</taxon>
        <taxon>Fungi</taxon>
        <taxon>Dikarya</taxon>
        <taxon>Ascomycota</taxon>
        <taxon>Pezizomycotina</taxon>
        <taxon>Sordariomycetes</taxon>
        <taxon>Hypocreomycetidae</taxon>
        <taxon>Hypocreales</taxon>
        <taxon>Bionectriaceae</taxon>
        <taxon>Clonostachys</taxon>
    </lineage>
</organism>
<dbReference type="GO" id="GO:0004672">
    <property type="term" value="F:protein kinase activity"/>
    <property type="evidence" value="ECO:0007669"/>
    <property type="project" value="InterPro"/>
</dbReference>
<dbReference type="AlphaFoldDB" id="A0A9P0EF25"/>
<feature type="compositionally biased region" description="Basic and acidic residues" evidence="6">
    <location>
        <begin position="496"/>
        <end position="513"/>
    </location>
</feature>
<feature type="compositionally biased region" description="Basic and acidic residues" evidence="6">
    <location>
        <begin position="578"/>
        <end position="591"/>
    </location>
</feature>
<dbReference type="Pfam" id="PF00069">
    <property type="entry name" value="Pkinase"/>
    <property type="match status" value="1"/>
</dbReference>
<dbReference type="CDD" id="cd00180">
    <property type="entry name" value="PKc"/>
    <property type="match status" value="1"/>
</dbReference>
<dbReference type="InterPro" id="IPR050339">
    <property type="entry name" value="CC_SR_Kinase"/>
</dbReference>
<evidence type="ECO:0000256" key="1">
    <source>
        <dbReference type="ARBA" id="ARBA00005575"/>
    </source>
</evidence>
<feature type="domain" description="Protein kinase" evidence="8">
    <location>
        <begin position="209"/>
        <end position="479"/>
    </location>
</feature>
<dbReference type="GO" id="GO:0005524">
    <property type="term" value="F:ATP binding"/>
    <property type="evidence" value="ECO:0007669"/>
    <property type="project" value="UniProtKB-KW"/>
</dbReference>
<dbReference type="PANTHER" id="PTHR11042">
    <property type="entry name" value="EUKARYOTIC TRANSLATION INITIATION FACTOR 2-ALPHA KINASE EIF2-ALPHA KINASE -RELATED"/>
    <property type="match status" value="1"/>
</dbReference>
<dbReference type="InterPro" id="IPR000719">
    <property type="entry name" value="Prot_kinase_dom"/>
</dbReference>
<feature type="domain" description="FHA" evidence="7">
    <location>
        <begin position="56"/>
        <end position="105"/>
    </location>
</feature>
<dbReference type="GO" id="GO:0005737">
    <property type="term" value="C:cytoplasm"/>
    <property type="evidence" value="ECO:0007669"/>
    <property type="project" value="TreeGrafter"/>
</dbReference>
<dbReference type="SUPFAM" id="SSF56112">
    <property type="entry name" value="Protein kinase-like (PK-like)"/>
    <property type="match status" value="1"/>
</dbReference>
<dbReference type="SMART" id="SM00220">
    <property type="entry name" value="S_TKc"/>
    <property type="match status" value="1"/>
</dbReference>
<evidence type="ECO:0000259" key="8">
    <source>
        <dbReference type="PROSITE" id="PS50011"/>
    </source>
</evidence>
<accession>A0A9P0EF25</accession>
<evidence type="ECO:0000313" key="9">
    <source>
        <dbReference type="EMBL" id="CAH0046793.1"/>
    </source>
</evidence>
<gene>
    <name evidence="9" type="ORF">CSOL1703_00013029</name>
</gene>
<keyword evidence="4" id="KW-0418">Kinase</keyword>
<name>A0A9P0EF25_9HYPO</name>